<dbReference type="PANTHER" id="PTHR12789:SF0">
    <property type="entry name" value="DENSITY-REGULATED PROTEIN"/>
    <property type="match status" value="1"/>
</dbReference>
<accession>C5BQH2</accession>
<dbReference type="eggNOG" id="COG0023">
    <property type="taxonomic scope" value="Bacteria"/>
</dbReference>
<dbReference type="Gene3D" id="3.30.780.10">
    <property type="entry name" value="SUI1-like domain"/>
    <property type="match status" value="1"/>
</dbReference>
<proteinExistence type="inferred from homology"/>
<evidence type="ECO:0000256" key="1">
    <source>
        <dbReference type="ARBA" id="ARBA00005422"/>
    </source>
</evidence>
<dbReference type="InterPro" id="IPR036877">
    <property type="entry name" value="SUI1_dom_sf"/>
</dbReference>
<dbReference type="Proteomes" id="UP000009080">
    <property type="component" value="Chromosome"/>
</dbReference>
<keyword evidence="2" id="KW-0810">Translation regulation</keyword>
<dbReference type="EMBL" id="CP001614">
    <property type="protein sequence ID" value="ACR12698.1"/>
    <property type="molecule type" value="Genomic_DNA"/>
</dbReference>
<feature type="region of interest" description="Disordered" evidence="4">
    <location>
        <begin position="1"/>
        <end position="28"/>
    </location>
</feature>
<keyword evidence="6" id="KW-0396">Initiation factor</keyword>
<dbReference type="HOGENOM" id="CLU_082805_4_0_6"/>
<evidence type="ECO:0000259" key="5">
    <source>
        <dbReference type="PROSITE" id="PS50296"/>
    </source>
</evidence>
<dbReference type="CDD" id="cd11567">
    <property type="entry name" value="YciH_like"/>
    <property type="match status" value="1"/>
</dbReference>
<feature type="compositionally biased region" description="Low complexity" evidence="4">
    <location>
        <begin position="17"/>
        <end position="27"/>
    </location>
</feature>
<dbReference type="InterPro" id="IPR005872">
    <property type="entry name" value="SUI1_arc_bac"/>
</dbReference>
<gene>
    <name evidence="6" type="ordered locus">TERTU_1021</name>
</gene>
<keyword evidence="7" id="KW-1185">Reference proteome</keyword>
<dbReference type="PIRSF" id="PIRSF037511">
    <property type="entry name" value="Transl_init_SUI1_pro"/>
    <property type="match status" value="1"/>
</dbReference>
<organism evidence="6 7">
    <name type="scientific">Teredinibacter turnerae (strain ATCC 39867 / T7901)</name>
    <dbReference type="NCBI Taxonomy" id="377629"/>
    <lineage>
        <taxon>Bacteria</taxon>
        <taxon>Pseudomonadati</taxon>
        <taxon>Pseudomonadota</taxon>
        <taxon>Gammaproteobacteria</taxon>
        <taxon>Cellvibrionales</taxon>
        <taxon>Cellvibrionaceae</taxon>
        <taxon>Teredinibacter</taxon>
    </lineage>
</organism>
<dbReference type="SUPFAM" id="SSF55159">
    <property type="entry name" value="eIF1-like"/>
    <property type="match status" value="1"/>
</dbReference>
<dbReference type="OrthoDB" id="9792915at2"/>
<dbReference type="GO" id="GO:0003729">
    <property type="term" value="F:mRNA binding"/>
    <property type="evidence" value="ECO:0007669"/>
    <property type="project" value="TreeGrafter"/>
</dbReference>
<dbReference type="NCBIfam" id="TIGR01158">
    <property type="entry name" value="SUI1_rel"/>
    <property type="match status" value="1"/>
</dbReference>
<dbReference type="GO" id="GO:0002188">
    <property type="term" value="P:translation reinitiation"/>
    <property type="evidence" value="ECO:0007669"/>
    <property type="project" value="TreeGrafter"/>
</dbReference>
<name>C5BQH2_TERTT</name>
<dbReference type="GO" id="GO:0001731">
    <property type="term" value="P:formation of translation preinitiation complex"/>
    <property type="evidence" value="ECO:0007669"/>
    <property type="project" value="TreeGrafter"/>
</dbReference>
<dbReference type="KEGG" id="ttu:TERTU_1021"/>
<dbReference type="AlphaFoldDB" id="C5BQH2"/>
<feature type="compositionally biased region" description="Polar residues" evidence="4">
    <location>
        <begin position="1"/>
        <end position="12"/>
    </location>
</feature>
<dbReference type="Pfam" id="PF01253">
    <property type="entry name" value="SUI1"/>
    <property type="match status" value="1"/>
</dbReference>
<protein>
    <submittedName>
        <fullName evidence="6">Translation initiation factor SUI1</fullName>
    </submittedName>
</protein>
<dbReference type="PROSITE" id="PS50296">
    <property type="entry name" value="SUI1"/>
    <property type="match status" value="1"/>
</dbReference>
<comment type="similarity">
    <text evidence="1">Belongs to the SUI1 family.</text>
</comment>
<dbReference type="PANTHER" id="PTHR12789">
    <property type="entry name" value="DENSITY-REGULATED PROTEIN HOMOLOG"/>
    <property type="match status" value="1"/>
</dbReference>
<sequence length="107" mass="11308">MSNSRLVYSTDQGRIKTSPSAASTAPAGDGIVRLHRESKGRGGKGVTLVKGLPLKEDALKTLSKKLKQLCGTGGTVKNGVIEIQGEQREKIAEWLTKEGYTVKIAGG</sequence>
<dbReference type="InterPro" id="IPR050318">
    <property type="entry name" value="DENR/SUI1_TIF"/>
</dbReference>
<dbReference type="GO" id="GO:0003743">
    <property type="term" value="F:translation initiation factor activity"/>
    <property type="evidence" value="ECO:0007669"/>
    <property type="project" value="UniProtKB-KW"/>
</dbReference>
<evidence type="ECO:0000256" key="2">
    <source>
        <dbReference type="ARBA" id="ARBA00022845"/>
    </source>
</evidence>
<feature type="domain" description="SUI1" evidence="5">
    <location>
        <begin position="36"/>
        <end position="99"/>
    </location>
</feature>
<dbReference type="GO" id="GO:0006417">
    <property type="term" value="P:regulation of translation"/>
    <property type="evidence" value="ECO:0007669"/>
    <property type="project" value="UniProtKB-KW"/>
</dbReference>
<keyword evidence="3" id="KW-0648">Protein biosynthesis</keyword>
<dbReference type="InterPro" id="IPR001950">
    <property type="entry name" value="SUI1"/>
</dbReference>
<dbReference type="RefSeq" id="WP_015818810.1">
    <property type="nucleotide sequence ID" value="NC_012997.1"/>
</dbReference>
<reference evidence="6 7" key="1">
    <citation type="journal article" date="2009" name="PLoS ONE">
        <title>The complete genome of Teredinibacter turnerae T7901: an intracellular endosymbiont of marine wood-boring bivalves (shipworms).</title>
        <authorList>
            <person name="Yang J.C."/>
            <person name="Madupu R."/>
            <person name="Durkin A.S."/>
            <person name="Ekborg N.A."/>
            <person name="Pedamallu C.S."/>
            <person name="Hostetler J.B."/>
            <person name="Radune D."/>
            <person name="Toms B.S."/>
            <person name="Henrissat B."/>
            <person name="Coutinho P.M."/>
            <person name="Schwarz S."/>
            <person name="Field L."/>
            <person name="Trindade-Silva A.E."/>
            <person name="Soares C.A.G."/>
            <person name="Elshahawi S."/>
            <person name="Hanora A."/>
            <person name="Schmidt E.W."/>
            <person name="Haygood M.G."/>
            <person name="Posfai J."/>
            <person name="Benner J."/>
            <person name="Madinger C."/>
            <person name="Nove J."/>
            <person name="Anton B."/>
            <person name="Chaudhary K."/>
            <person name="Foster J."/>
            <person name="Holman A."/>
            <person name="Kumar S."/>
            <person name="Lessard P.A."/>
            <person name="Luyten Y.A."/>
            <person name="Slatko B."/>
            <person name="Wood N."/>
            <person name="Wu B."/>
            <person name="Teplitski M."/>
            <person name="Mougous J.D."/>
            <person name="Ward N."/>
            <person name="Eisen J.A."/>
            <person name="Badger J.H."/>
            <person name="Distel D.L."/>
        </authorList>
    </citation>
    <scope>NUCLEOTIDE SEQUENCE [LARGE SCALE GENOMIC DNA]</scope>
    <source>
        <strain evidence="7">ATCC 39867 / T7901</strain>
    </source>
</reference>
<evidence type="ECO:0000256" key="3">
    <source>
        <dbReference type="ARBA" id="ARBA00022917"/>
    </source>
</evidence>
<evidence type="ECO:0000256" key="4">
    <source>
        <dbReference type="SAM" id="MobiDB-lite"/>
    </source>
</evidence>
<evidence type="ECO:0000313" key="7">
    <source>
        <dbReference type="Proteomes" id="UP000009080"/>
    </source>
</evidence>
<dbReference type="FunFam" id="3.30.780.10:FF:000002">
    <property type="entry name" value="Stress response translation initiation inhibitor"/>
    <property type="match status" value="1"/>
</dbReference>
<dbReference type="STRING" id="377629.TERTU_1021"/>
<evidence type="ECO:0000313" key="6">
    <source>
        <dbReference type="EMBL" id="ACR12698.1"/>
    </source>
</evidence>